<dbReference type="GO" id="GO:0005524">
    <property type="term" value="F:ATP binding"/>
    <property type="evidence" value="ECO:0007669"/>
    <property type="project" value="InterPro"/>
</dbReference>
<dbReference type="SUPFAM" id="SSF56112">
    <property type="entry name" value="Protein kinase-like (PK-like)"/>
    <property type="match status" value="1"/>
</dbReference>
<dbReference type="EMBL" id="GG698531">
    <property type="protein sequence ID" value="EGE00071.1"/>
    <property type="molecule type" value="Genomic_DNA"/>
</dbReference>
<evidence type="ECO:0000313" key="3">
    <source>
        <dbReference type="EMBL" id="EGE00071.1"/>
    </source>
</evidence>
<proteinExistence type="predicted"/>
<keyword evidence="3" id="KW-0418">Kinase</keyword>
<dbReference type="HOGENOM" id="CLU_054430_0_0_1"/>
<dbReference type="Gene3D" id="1.10.510.10">
    <property type="entry name" value="Transferase(Phosphotransferase) domain 1"/>
    <property type="match status" value="1"/>
</dbReference>
<evidence type="ECO:0000256" key="1">
    <source>
        <dbReference type="SAM" id="MobiDB-lite"/>
    </source>
</evidence>
<dbReference type="OrthoDB" id="4062651at2759"/>
<keyword evidence="3" id="KW-0723">Serine/threonine-protein kinase</keyword>
<accession>F2S921</accession>
<sequence length="352" mass="39083">MESRTPLSLIFSTAGLQSSISLLYISIVILISSTAFGHFLPQQTVDHEHVNQSCHPVEGSTESGNKSSRPNWDTLLYRSSSPAQDGTTLIITQDGKKHVIKDIYSTEFEYQWGLQAPLAGCPNLRVAKDTVPEHLLFIYDFLTEDLLGLARRDSLSCTARKRILRDSLTGLAALHERGILHGDIKPNNIFVDCDLVDGTIKVERAQIGDLEMGSMIPPGLNVRDARLGNPMWRSPESHAAARINTPSDVFSFGLVVSDRSNLPSFQAVTLSFGDGPGLVRFLQHLEDDSAEWRDIVVAVADGFTPEDPRKPLSMWEDVDEPFRDIVAKMTSLDPARRITAKDALEHPWFNHI</sequence>
<dbReference type="Pfam" id="PF00069">
    <property type="entry name" value="Pkinase"/>
    <property type="match status" value="1"/>
</dbReference>
<feature type="compositionally biased region" description="Polar residues" evidence="1">
    <location>
        <begin position="60"/>
        <end position="71"/>
    </location>
</feature>
<dbReference type="InterPro" id="IPR008271">
    <property type="entry name" value="Ser/Thr_kinase_AS"/>
</dbReference>
<organism evidence="3 4">
    <name type="scientific">Trichophyton tonsurans (strain CBS 112818)</name>
    <name type="common">Scalp ringworm fungus</name>
    <dbReference type="NCBI Taxonomy" id="647933"/>
    <lineage>
        <taxon>Eukaryota</taxon>
        <taxon>Fungi</taxon>
        <taxon>Dikarya</taxon>
        <taxon>Ascomycota</taxon>
        <taxon>Pezizomycotina</taxon>
        <taxon>Eurotiomycetes</taxon>
        <taxon>Eurotiomycetidae</taxon>
        <taxon>Onygenales</taxon>
        <taxon>Arthrodermataceae</taxon>
        <taxon>Trichophyton</taxon>
    </lineage>
</organism>
<dbReference type="Proteomes" id="UP000009172">
    <property type="component" value="Unassembled WGS sequence"/>
</dbReference>
<gene>
    <name evidence="3" type="ORF">TESG_07393</name>
</gene>
<name>F2S921_TRIT1</name>
<dbReference type="InterPro" id="IPR000719">
    <property type="entry name" value="Prot_kinase_dom"/>
</dbReference>
<protein>
    <submittedName>
        <fullName evidence="3">Serine/threonine protein kinase</fullName>
    </submittedName>
</protein>
<dbReference type="GO" id="GO:0005737">
    <property type="term" value="C:cytoplasm"/>
    <property type="evidence" value="ECO:0007669"/>
    <property type="project" value="TreeGrafter"/>
</dbReference>
<dbReference type="PROSITE" id="PS50011">
    <property type="entry name" value="PROTEIN_KINASE_DOM"/>
    <property type="match status" value="1"/>
</dbReference>
<dbReference type="AlphaFoldDB" id="F2S921"/>
<reference evidence="4" key="1">
    <citation type="journal article" date="2012" name="MBio">
        <title>Comparative genome analysis of Trichophyton rubrum and related dermatophytes reveals candidate genes involved in infection.</title>
        <authorList>
            <person name="Martinez D.A."/>
            <person name="Oliver B.G."/>
            <person name="Graeser Y."/>
            <person name="Goldberg J.M."/>
            <person name="Li W."/>
            <person name="Martinez-Rossi N.M."/>
            <person name="Monod M."/>
            <person name="Shelest E."/>
            <person name="Barton R.C."/>
            <person name="Birch E."/>
            <person name="Brakhage A.A."/>
            <person name="Chen Z."/>
            <person name="Gurr S.J."/>
            <person name="Heiman D."/>
            <person name="Heitman J."/>
            <person name="Kosti I."/>
            <person name="Rossi A."/>
            <person name="Saif S."/>
            <person name="Samalova M."/>
            <person name="Saunders C.W."/>
            <person name="Shea T."/>
            <person name="Summerbell R.C."/>
            <person name="Xu J."/>
            <person name="Young S."/>
            <person name="Zeng Q."/>
            <person name="Birren B.W."/>
            <person name="Cuomo C.A."/>
            <person name="White T.C."/>
        </authorList>
    </citation>
    <scope>NUCLEOTIDE SEQUENCE [LARGE SCALE GENOMIC DNA]</scope>
    <source>
        <strain evidence="4">CBS 112818</strain>
    </source>
</reference>
<keyword evidence="3" id="KW-0808">Transferase</keyword>
<dbReference type="GO" id="GO:0004674">
    <property type="term" value="F:protein serine/threonine kinase activity"/>
    <property type="evidence" value="ECO:0007669"/>
    <property type="project" value="UniProtKB-KW"/>
</dbReference>
<feature type="region of interest" description="Disordered" evidence="1">
    <location>
        <begin position="51"/>
        <end position="71"/>
    </location>
</feature>
<dbReference type="SMART" id="SM00220">
    <property type="entry name" value="S_TKc"/>
    <property type="match status" value="1"/>
</dbReference>
<dbReference type="InterPro" id="IPR053235">
    <property type="entry name" value="Ser_Thr_kinase"/>
</dbReference>
<evidence type="ECO:0000313" key="4">
    <source>
        <dbReference type="Proteomes" id="UP000009172"/>
    </source>
</evidence>
<dbReference type="InterPro" id="IPR011009">
    <property type="entry name" value="Kinase-like_dom_sf"/>
</dbReference>
<evidence type="ECO:0000259" key="2">
    <source>
        <dbReference type="PROSITE" id="PS50011"/>
    </source>
</evidence>
<feature type="domain" description="Protein kinase" evidence="2">
    <location>
        <begin position="25"/>
        <end position="349"/>
    </location>
</feature>
<dbReference type="PANTHER" id="PTHR24361">
    <property type="entry name" value="MITOGEN-ACTIVATED KINASE KINASE KINASE"/>
    <property type="match status" value="1"/>
</dbReference>
<dbReference type="PANTHER" id="PTHR24361:SF613">
    <property type="entry name" value="NUCLEAR RECEPTOR-BINDING PROTEIN-RELATED"/>
    <property type="match status" value="1"/>
</dbReference>
<dbReference type="PROSITE" id="PS00108">
    <property type="entry name" value="PROTEIN_KINASE_ST"/>
    <property type="match status" value="1"/>
</dbReference>
<keyword evidence="4" id="KW-1185">Reference proteome</keyword>